<dbReference type="Pfam" id="PF02826">
    <property type="entry name" value="2-Hacid_dh_C"/>
    <property type="match status" value="1"/>
</dbReference>
<dbReference type="InterPro" id="IPR006139">
    <property type="entry name" value="D-isomer_2_OHA_DH_cat_dom"/>
</dbReference>
<dbReference type="InterPro" id="IPR029753">
    <property type="entry name" value="D-isomer_DH_CS"/>
</dbReference>
<gene>
    <name evidence="7" type="ORF">E2553_45365</name>
</gene>
<dbReference type="SUPFAM" id="SSF52283">
    <property type="entry name" value="Formate/glycerate dehydrogenase catalytic domain-like"/>
    <property type="match status" value="1"/>
</dbReference>
<dbReference type="InterPro" id="IPR043322">
    <property type="entry name" value="CtBP"/>
</dbReference>
<dbReference type="InterPro" id="IPR006140">
    <property type="entry name" value="D-isomer_DH_NAD-bd"/>
</dbReference>
<feature type="domain" description="D-isomer specific 2-hydroxyacid dehydrogenase catalytic" evidence="5">
    <location>
        <begin position="40"/>
        <end position="325"/>
    </location>
</feature>
<evidence type="ECO:0000313" key="7">
    <source>
        <dbReference type="EMBL" id="TFE36868.1"/>
    </source>
</evidence>
<dbReference type="PANTHER" id="PTHR42789:SF1">
    <property type="entry name" value="D-ISOMER SPECIFIC 2-HYDROXYACID DEHYDROGENASE FAMILY PROTEIN (AFU_ORTHOLOGUE AFUA_6G10090)"/>
    <property type="match status" value="1"/>
</dbReference>
<dbReference type="Pfam" id="PF00389">
    <property type="entry name" value="2-Hacid_dh"/>
    <property type="match status" value="1"/>
</dbReference>
<reference evidence="7 8" key="1">
    <citation type="submission" date="2019-03" db="EMBL/GenBank/DDBJ databases">
        <title>Complete Genome Sequence of Paraburkholderia dipogonis ICMP 19430T, a Nitrogen-fixing Symbiont of the South African Invasive Legume Dipogon lignosus in New Zealand.</title>
        <authorList>
            <person name="De Meyer S.E."/>
        </authorList>
    </citation>
    <scope>NUCLEOTIDE SEQUENCE [LARGE SCALE GENOMIC DNA]</scope>
    <source>
        <strain evidence="7 8">ICMP 19430</strain>
    </source>
</reference>
<organism evidence="7 8">
    <name type="scientific">Paraburkholderia dipogonis</name>
    <dbReference type="NCBI Taxonomy" id="1211383"/>
    <lineage>
        <taxon>Bacteria</taxon>
        <taxon>Pseudomonadati</taxon>
        <taxon>Pseudomonadota</taxon>
        <taxon>Betaproteobacteria</taxon>
        <taxon>Burkholderiales</taxon>
        <taxon>Burkholderiaceae</taxon>
        <taxon>Paraburkholderia</taxon>
    </lineage>
</organism>
<name>A0A4Y8MHH5_9BURK</name>
<evidence type="ECO:0000256" key="3">
    <source>
        <dbReference type="ARBA" id="ARBA00023027"/>
    </source>
</evidence>
<evidence type="ECO:0000313" key="8">
    <source>
        <dbReference type="Proteomes" id="UP000297385"/>
    </source>
</evidence>
<evidence type="ECO:0000256" key="1">
    <source>
        <dbReference type="ARBA" id="ARBA00005854"/>
    </source>
</evidence>
<dbReference type="SUPFAM" id="SSF51735">
    <property type="entry name" value="NAD(P)-binding Rossmann-fold domains"/>
    <property type="match status" value="1"/>
</dbReference>
<dbReference type="GO" id="GO:0051287">
    <property type="term" value="F:NAD binding"/>
    <property type="evidence" value="ECO:0007669"/>
    <property type="project" value="InterPro"/>
</dbReference>
<proteinExistence type="inferred from homology"/>
<evidence type="ECO:0000259" key="6">
    <source>
        <dbReference type="Pfam" id="PF02826"/>
    </source>
</evidence>
<dbReference type="InterPro" id="IPR050857">
    <property type="entry name" value="D-2-hydroxyacid_DH"/>
</dbReference>
<comment type="caution">
    <text evidence="7">The sequence shown here is derived from an EMBL/GenBank/DDBJ whole genome shotgun (WGS) entry which is preliminary data.</text>
</comment>
<dbReference type="Proteomes" id="UP000297385">
    <property type="component" value="Unassembled WGS sequence"/>
</dbReference>
<evidence type="ECO:0000256" key="4">
    <source>
        <dbReference type="RuleBase" id="RU003719"/>
    </source>
</evidence>
<evidence type="ECO:0000256" key="2">
    <source>
        <dbReference type="ARBA" id="ARBA00023002"/>
    </source>
</evidence>
<evidence type="ECO:0000259" key="5">
    <source>
        <dbReference type="Pfam" id="PF00389"/>
    </source>
</evidence>
<keyword evidence="2 4" id="KW-0560">Oxidoreductase</keyword>
<dbReference type="EMBL" id="SNVI01000008">
    <property type="protein sequence ID" value="TFE36868.1"/>
    <property type="molecule type" value="Genomic_DNA"/>
</dbReference>
<keyword evidence="3" id="KW-0520">NAD</keyword>
<dbReference type="AlphaFoldDB" id="A0A4Y8MHH5"/>
<dbReference type="PANTHER" id="PTHR42789">
    <property type="entry name" value="D-ISOMER SPECIFIC 2-HYDROXYACID DEHYDROGENASE FAMILY PROTEIN (AFU_ORTHOLOGUE AFUA_6G10090)"/>
    <property type="match status" value="1"/>
</dbReference>
<dbReference type="CDD" id="cd05299">
    <property type="entry name" value="CtBP_dh"/>
    <property type="match status" value="1"/>
</dbReference>
<protein>
    <submittedName>
        <fullName evidence="7">C-terminal binding protein</fullName>
    </submittedName>
</protein>
<dbReference type="GO" id="GO:0003714">
    <property type="term" value="F:transcription corepressor activity"/>
    <property type="evidence" value="ECO:0007669"/>
    <property type="project" value="InterPro"/>
</dbReference>
<dbReference type="PROSITE" id="PS00671">
    <property type="entry name" value="D_2_HYDROXYACID_DH_3"/>
    <property type="match status" value="1"/>
</dbReference>
<dbReference type="Gene3D" id="3.40.50.720">
    <property type="entry name" value="NAD(P)-binding Rossmann-like Domain"/>
    <property type="match status" value="2"/>
</dbReference>
<dbReference type="GO" id="GO:0016616">
    <property type="term" value="F:oxidoreductase activity, acting on the CH-OH group of donors, NAD or NADP as acceptor"/>
    <property type="evidence" value="ECO:0007669"/>
    <property type="project" value="InterPro"/>
</dbReference>
<dbReference type="FunFam" id="3.40.50.720:FF:000203">
    <property type="entry name" value="D-3-phosphoglycerate dehydrogenase (SerA)"/>
    <property type="match status" value="1"/>
</dbReference>
<accession>A0A4Y8MHH5</accession>
<comment type="similarity">
    <text evidence="1 4">Belongs to the D-isomer specific 2-hydroxyacid dehydrogenase family.</text>
</comment>
<sequence>MNAKTFKIVHTAAPTGAELPMEREGLAEFADGLVSYGVLDTPEKVIEACHDADAILIPGQRFPAQVIDKLERCRVLVRYGIGYDVIDVDAASRKGIVVVNFPDFCQREVANHALGLLMDCAKKISRQDRWIRSGGWRGGRSPFLQPMGAIHGETIGLVGFGAIAREFQRRLAVLEMKVIAYDPYVKPEVAAALGVELVSLDELLQRSDYVSIHVPLLPSTEGLFNAEKIGLMKPTAYLINTGRGPVVDTDALVNALEKGTIAGAGLDTFAVEPLPADSPLLRLDNVVMTPHCASYADATALNLWRRVGHEAALALRGQMPNTPVNGEIKPNLSWLTA</sequence>
<feature type="domain" description="D-isomer specific 2-hydroxyacid dehydrogenase NAD-binding" evidence="6">
    <location>
        <begin position="114"/>
        <end position="293"/>
    </location>
</feature>
<dbReference type="RefSeq" id="WP_134466789.1">
    <property type="nucleotide sequence ID" value="NZ_SNVI01000008.1"/>
</dbReference>
<dbReference type="InterPro" id="IPR036291">
    <property type="entry name" value="NAD(P)-bd_dom_sf"/>
</dbReference>